<dbReference type="EMBL" id="FOBF01000002">
    <property type="protein sequence ID" value="SEK71320.1"/>
    <property type="molecule type" value="Genomic_DNA"/>
</dbReference>
<dbReference type="PANTHER" id="PTHR30055:SF228">
    <property type="entry name" value="TRANSCRIPTIONAL REGULATOR-RELATED"/>
    <property type="match status" value="1"/>
</dbReference>
<keyword evidence="1" id="KW-0678">Repressor</keyword>
<dbReference type="InterPro" id="IPR036271">
    <property type="entry name" value="Tet_transcr_reg_TetR-rel_C_sf"/>
</dbReference>
<feature type="domain" description="HTH tetR-type" evidence="6">
    <location>
        <begin position="19"/>
        <end position="79"/>
    </location>
</feature>
<dbReference type="GO" id="GO:0000976">
    <property type="term" value="F:transcription cis-regulatory region binding"/>
    <property type="evidence" value="ECO:0007669"/>
    <property type="project" value="TreeGrafter"/>
</dbReference>
<evidence type="ECO:0000256" key="2">
    <source>
        <dbReference type="ARBA" id="ARBA00023015"/>
    </source>
</evidence>
<feature type="DNA-binding region" description="H-T-H motif" evidence="5">
    <location>
        <begin position="42"/>
        <end position="61"/>
    </location>
</feature>
<evidence type="ECO:0000256" key="1">
    <source>
        <dbReference type="ARBA" id="ARBA00022491"/>
    </source>
</evidence>
<keyword evidence="8" id="KW-1185">Reference proteome</keyword>
<evidence type="ECO:0000256" key="5">
    <source>
        <dbReference type="PROSITE-ProRule" id="PRU00335"/>
    </source>
</evidence>
<dbReference type="InterPro" id="IPR039538">
    <property type="entry name" value="BetI_C"/>
</dbReference>
<evidence type="ECO:0000256" key="4">
    <source>
        <dbReference type="ARBA" id="ARBA00023163"/>
    </source>
</evidence>
<evidence type="ECO:0000313" key="7">
    <source>
        <dbReference type="EMBL" id="SEK71320.1"/>
    </source>
</evidence>
<dbReference type="Pfam" id="PF00440">
    <property type="entry name" value="TetR_N"/>
    <property type="match status" value="1"/>
</dbReference>
<dbReference type="OrthoDB" id="9806334at2"/>
<sequence>MRSKIVQDGQKKKTSFIEEARRRQIVEGAISTIASAGLSQASLARIAQDVGISKGVISYHFAGKDELIQQVINALFTETNRFIKSRVDQAPDAPRRLRAFIEASFEFMAANRANFVTLVDIWGSFGSPEAKRRFNADMYDPCRHHLEGILRRGQESGDFRDFSPATLAATVQGAIDGVMLQWVFDEEAIDLADCAAELVTMFDLATRRRA</sequence>
<dbReference type="AlphaFoldDB" id="A0A1H7JBD8"/>
<dbReference type="InterPro" id="IPR009057">
    <property type="entry name" value="Homeodomain-like_sf"/>
</dbReference>
<dbReference type="SUPFAM" id="SSF48498">
    <property type="entry name" value="Tetracyclin repressor-like, C-terminal domain"/>
    <property type="match status" value="1"/>
</dbReference>
<organism evidence="7 8">
    <name type="scientific">Nonomuraea pusilla</name>
    <dbReference type="NCBI Taxonomy" id="46177"/>
    <lineage>
        <taxon>Bacteria</taxon>
        <taxon>Bacillati</taxon>
        <taxon>Actinomycetota</taxon>
        <taxon>Actinomycetes</taxon>
        <taxon>Streptosporangiales</taxon>
        <taxon>Streptosporangiaceae</taxon>
        <taxon>Nonomuraea</taxon>
    </lineage>
</organism>
<evidence type="ECO:0000259" key="6">
    <source>
        <dbReference type="PROSITE" id="PS50977"/>
    </source>
</evidence>
<name>A0A1H7JBD8_9ACTN</name>
<dbReference type="PRINTS" id="PR00455">
    <property type="entry name" value="HTHTETR"/>
</dbReference>
<dbReference type="InterPro" id="IPR050109">
    <property type="entry name" value="HTH-type_TetR-like_transc_reg"/>
</dbReference>
<dbReference type="PROSITE" id="PS01081">
    <property type="entry name" value="HTH_TETR_1"/>
    <property type="match status" value="1"/>
</dbReference>
<dbReference type="PANTHER" id="PTHR30055">
    <property type="entry name" value="HTH-TYPE TRANSCRIPTIONAL REGULATOR RUTR"/>
    <property type="match status" value="1"/>
</dbReference>
<keyword evidence="4" id="KW-0804">Transcription</keyword>
<dbReference type="InterPro" id="IPR001647">
    <property type="entry name" value="HTH_TetR"/>
</dbReference>
<proteinExistence type="predicted"/>
<dbReference type="SUPFAM" id="SSF46689">
    <property type="entry name" value="Homeodomain-like"/>
    <property type="match status" value="1"/>
</dbReference>
<reference evidence="7 8" key="1">
    <citation type="submission" date="2016-10" db="EMBL/GenBank/DDBJ databases">
        <authorList>
            <person name="de Groot N.N."/>
        </authorList>
    </citation>
    <scope>NUCLEOTIDE SEQUENCE [LARGE SCALE GENOMIC DNA]</scope>
    <source>
        <strain evidence="7 8">DSM 43357</strain>
    </source>
</reference>
<evidence type="ECO:0000256" key="3">
    <source>
        <dbReference type="ARBA" id="ARBA00023125"/>
    </source>
</evidence>
<keyword evidence="2" id="KW-0805">Transcription regulation</keyword>
<gene>
    <name evidence="7" type="ORF">SAMN05660976_01057</name>
</gene>
<dbReference type="Proteomes" id="UP000198953">
    <property type="component" value="Unassembled WGS sequence"/>
</dbReference>
<keyword evidence="3 5" id="KW-0238">DNA-binding</keyword>
<dbReference type="InterPro" id="IPR023772">
    <property type="entry name" value="DNA-bd_HTH_TetR-type_CS"/>
</dbReference>
<protein>
    <submittedName>
        <fullName evidence="7">Transcriptional regulator, TetR family</fullName>
    </submittedName>
</protein>
<dbReference type="Pfam" id="PF13977">
    <property type="entry name" value="TetR_C_6"/>
    <property type="match status" value="1"/>
</dbReference>
<accession>A0A1H7JBD8</accession>
<dbReference type="STRING" id="46177.SAMN05660976_01057"/>
<dbReference type="Gene3D" id="1.10.357.10">
    <property type="entry name" value="Tetracycline Repressor, domain 2"/>
    <property type="match status" value="1"/>
</dbReference>
<evidence type="ECO:0000313" key="8">
    <source>
        <dbReference type="Proteomes" id="UP000198953"/>
    </source>
</evidence>
<dbReference type="PROSITE" id="PS50977">
    <property type="entry name" value="HTH_TETR_2"/>
    <property type="match status" value="1"/>
</dbReference>
<dbReference type="RefSeq" id="WP_055501861.1">
    <property type="nucleotide sequence ID" value="NZ_BBZG01000001.1"/>
</dbReference>
<dbReference type="GO" id="GO:0003700">
    <property type="term" value="F:DNA-binding transcription factor activity"/>
    <property type="evidence" value="ECO:0007669"/>
    <property type="project" value="TreeGrafter"/>
</dbReference>